<protein>
    <submittedName>
        <fullName evidence="1">Uncharacterized protein</fullName>
    </submittedName>
</protein>
<dbReference type="EMBL" id="MG373774">
    <property type="protein sequence ID" value="AVH79591.1"/>
    <property type="molecule type" value="Genomic_DNA"/>
</dbReference>
<evidence type="ECO:0000313" key="1">
    <source>
        <dbReference type="EMBL" id="AVH79591.1"/>
    </source>
</evidence>
<accession>A0A2P0ZGJ5</accession>
<organism evidence="1">
    <name type="scientific">Nostoc sp. (strain PCC 9229)</name>
    <dbReference type="NCBI Taxonomy" id="70817"/>
    <lineage>
        <taxon>Bacteria</taxon>
        <taxon>Bacillati</taxon>
        <taxon>Cyanobacteriota</taxon>
        <taxon>Cyanophyceae</taxon>
        <taxon>Nostocales</taxon>
        <taxon>Nostocaceae</taxon>
        <taxon>Nostoc</taxon>
    </lineage>
</organism>
<dbReference type="AlphaFoldDB" id="A0A2P0ZGJ5"/>
<reference evidence="1" key="1">
    <citation type="journal article" date="2018" name="Science">
        <title>Natural noncanonical protein splicing yields products with diverse ?-amino acid residues.</title>
        <authorList>
            <person name="Morinaka B.I."/>
            <person name="Lakis E."/>
            <person name="Verest M."/>
            <person name="Helf M.J."/>
            <person name="Scalvenzi T."/>
            <person name="Vagstad A.L."/>
            <person name="Sims J."/>
            <person name="Sunagawa S."/>
            <person name="Gugger M."/>
            <person name="Piel J."/>
        </authorList>
    </citation>
    <scope>NUCLEOTIDE SEQUENCE</scope>
    <source>
        <strain evidence="1">PCC 9229</strain>
    </source>
</reference>
<proteinExistence type="predicted"/>
<name>A0A2P0ZGJ5_NOSS9</name>
<sequence>MEKSQKINQKMEINDLIADAVTNAVTRRELLETEEALLGLSEEESAGIMGGLTSQITDTDLKKIDLLCPPTVVGLIALPDDEPVVYPTTKLPVKGICPPLVVGLIALPDDEKYQLS</sequence>